<comment type="caution">
    <text evidence="1">The sequence shown here is derived from an EMBL/GenBank/DDBJ whole genome shotgun (WGS) entry which is preliminary data.</text>
</comment>
<gene>
    <name evidence="1" type="ORF">B9Z44_14500</name>
</gene>
<evidence type="ECO:0000313" key="1">
    <source>
        <dbReference type="EMBL" id="PUE56453.1"/>
    </source>
</evidence>
<dbReference type="Proteomes" id="UP000251341">
    <property type="component" value="Unassembled WGS sequence"/>
</dbReference>
<accession>A0A315EF54</accession>
<reference evidence="1 2" key="1">
    <citation type="submission" date="2017-04" db="EMBL/GenBank/DDBJ databases">
        <title>Unexpected and diverse lifestyles within the genus Limnohabitans.</title>
        <authorList>
            <person name="Kasalicky V."/>
            <person name="Mehrshad M."/>
            <person name="Andrei S.-A."/>
            <person name="Salcher M."/>
            <person name="Kratochvilova H."/>
            <person name="Simek K."/>
            <person name="Ghai R."/>
        </authorList>
    </citation>
    <scope>NUCLEOTIDE SEQUENCE [LARGE SCALE GENOMIC DNA]</scope>
    <source>
        <strain evidence="1 2">MWH-C5</strain>
    </source>
</reference>
<evidence type="ECO:0008006" key="3">
    <source>
        <dbReference type="Google" id="ProtNLM"/>
    </source>
</evidence>
<organism evidence="1 2">
    <name type="scientific">Limnohabitans curvus</name>
    <dbReference type="NCBI Taxonomy" id="323423"/>
    <lineage>
        <taxon>Bacteria</taxon>
        <taxon>Pseudomonadati</taxon>
        <taxon>Pseudomonadota</taxon>
        <taxon>Betaproteobacteria</taxon>
        <taxon>Burkholderiales</taxon>
        <taxon>Comamonadaceae</taxon>
        <taxon>Limnohabitans</taxon>
    </lineage>
</organism>
<proteinExistence type="predicted"/>
<keyword evidence="2" id="KW-1185">Reference proteome</keyword>
<sequence length="157" mass="17595">MKTILIRIIFMALLVAFILAWFFMHEVNMRLANSATTMFSEAPLSSTLGDDKTSRIVGYKLTDERTDPAMVVVDSLQASMPDTSNVVVSLRLTNKGGADWPWLRVYLQDAQGRTTRTLDYSPQNYPHGTSFISEVVSLTIPLRPGEQRFTASAFFPN</sequence>
<dbReference type="AlphaFoldDB" id="A0A315EF54"/>
<evidence type="ECO:0000313" key="2">
    <source>
        <dbReference type="Proteomes" id="UP000251341"/>
    </source>
</evidence>
<dbReference type="EMBL" id="NESP01000002">
    <property type="protein sequence ID" value="PUE56453.1"/>
    <property type="molecule type" value="Genomic_DNA"/>
</dbReference>
<name>A0A315EF54_9BURK</name>
<protein>
    <recommendedName>
        <fullName evidence="3">DUF3426 domain-containing protein</fullName>
    </recommendedName>
</protein>